<gene>
    <name evidence="1" type="ORF">M0R45_035772</name>
</gene>
<dbReference type="EMBL" id="JBEDUW010000007">
    <property type="protein sequence ID" value="KAK9911892.1"/>
    <property type="molecule type" value="Genomic_DNA"/>
</dbReference>
<reference evidence="1 2" key="1">
    <citation type="journal article" date="2023" name="G3 (Bethesda)">
        <title>A chromosome-length genome assembly and annotation of blackberry (Rubus argutus, cv. 'Hillquist').</title>
        <authorList>
            <person name="Bruna T."/>
            <person name="Aryal R."/>
            <person name="Dudchenko O."/>
            <person name="Sargent D.J."/>
            <person name="Mead D."/>
            <person name="Buti M."/>
            <person name="Cavallini A."/>
            <person name="Hytonen T."/>
            <person name="Andres J."/>
            <person name="Pham M."/>
            <person name="Weisz D."/>
            <person name="Mascagni F."/>
            <person name="Usai G."/>
            <person name="Natali L."/>
            <person name="Bassil N."/>
            <person name="Fernandez G.E."/>
            <person name="Lomsadze A."/>
            <person name="Armour M."/>
            <person name="Olukolu B."/>
            <person name="Poorten T."/>
            <person name="Britton C."/>
            <person name="Davik J."/>
            <person name="Ashrafi H."/>
            <person name="Aiden E.L."/>
            <person name="Borodovsky M."/>
            <person name="Worthington M."/>
        </authorList>
    </citation>
    <scope>NUCLEOTIDE SEQUENCE [LARGE SCALE GENOMIC DNA]</scope>
    <source>
        <strain evidence="1">PI 553951</strain>
    </source>
</reference>
<protein>
    <submittedName>
        <fullName evidence="1">Uncharacterized protein</fullName>
    </submittedName>
</protein>
<sequence>MEARGCSGVGDGLASWSSQRRRLRWCGLVCGLRYMEKPWWWFEFPTMDAESNGIEGGISECSVELVEGEGLIWVDEIEVAGLGSELGSYRNDVRW</sequence>
<proteinExistence type="predicted"/>
<dbReference type="AlphaFoldDB" id="A0AAW1VXW2"/>
<keyword evidence="2" id="KW-1185">Reference proteome</keyword>
<dbReference type="Proteomes" id="UP001457282">
    <property type="component" value="Unassembled WGS sequence"/>
</dbReference>
<evidence type="ECO:0000313" key="1">
    <source>
        <dbReference type="EMBL" id="KAK9911892.1"/>
    </source>
</evidence>
<accession>A0AAW1VXW2</accession>
<comment type="caution">
    <text evidence="1">The sequence shown here is derived from an EMBL/GenBank/DDBJ whole genome shotgun (WGS) entry which is preliminary data.</text>
</comment>
<evidence type="ECO:0000313" key="2">
    <source>
        <dbReference type="Proteomes" id="UP001457282"/>
    </source>
</evidence>
<organism evidence="1 2">
    <name type="scientific">Rubus argutus</name>
    <name type="common">Southern blackberry</name>
    <dbReference type="NCBI Taxonomy" id="59490"/>
    <lineage>
        <taxon>Eukaryota</taxon>
        <taxon>Viridiplantae</taxon>
        <taxon>Streptophyta</taxon>
        <taxon>Embryophyta</taxon>
        <taxon>Tracheophyta</taxon>
        <taxon>Spermatophyta</taxon>
        <taxon>Magnoliopsida</taxon>
        <taxon>eudicotyledons</taxon>
        <taxon>Gunneridae</taxon>
        <taxon>Pentapetalae</taxon>
        <taxon>rosids</taxon>
        <taxon>fabids</taxon>
        <taxon>Rosales</taxon>
        <taxon>Rosaceae</taxon>
        <taxon>Rosoideae</taxon>
        <taxon>Rosoideae incertae sedis</taxon>
        <taxon>Rubus</taxon>
    </lineage>
</organism>
<name>A0AAW1VXW2_RUBAR</name>